<feature type="transmembrane region" description="Helical" evidence="14">
    <location>
        <begin position="70"/>
        <end position="89"/>
    </location>
</feature>
<dbReference type="InterPro" id="IPR039808">
    <property type="entry name" value="Cadherin"/>
</dbReference>
<sequence length="1115" mass="124453">MSSSKRDKPKWQTLDDFFTKNPTNSTNSDSHAETQPATNQDNIDSETSQIDDREQSHTVSVKIVHECLRMLIMAYILLGVLLLTGVSFAENVIRFHIVEELPVGTLVGNLAVESGLQFNFTDAELESIRYSFLDQTNMRSLFTIHERTGNVLIKSLLDRETECIFMDLCVLSFDVAIHSSSPQMFEIYSIEITIEDINDNSPKFPTERITIRVPESTVVGTFFGLSEAIDADSTNKNIIQSYELVNGNDVFIFNASKDMDGRLSLRLILLSELDREDIDLYELELLAKDGGDPIKTGTLTIYIDIEDTNDNSPVFEHDSYAIDLNEGTNKQTPLLAVTAKDKDVGDNGDIVYRFSPRQSNFERISKTFSLNEKTGIIYVAGEITFGKQNTFKIIVEASDKGSQPRTSYATVTINILDTANNKPEVFVNFLVPANDSLVSISEAADIGTVIAHVTADDADSGPNGQVICAVTNQYVTLQNISGKPGYLISLKMELDHEMKQEHYISVTCSDNGSPKLSASKSFMLRVLDENDNAPIFKEATYSATIDENNPVGKYCLKVSATDADMWPNDKLRYTLIEDSKNAFYINPSSGVITANQRLDREKQDEYRFTVIAVDGGSTALTGTTVVVLVVKDVNDNKPEFDVPFFQFFIKENLPADTTVDTVKVSDDDTGNNKKIEFSLVQNPGENLPFIINNIGEIRTTASFDREEDSSFIFEVVATDQGIPALSTRIFVRVYVTDENDNQPSIIYPNRVNNTITASYSTAVGIYLTKVNAVDIDENGPNSQLTYDIVAGNEDDIFTIIQTSGKIYLRRQLEERSTSLKSLTVKVADNGIPQLQTNVTFILALSYIDSNAIASYSSVDSSSKNVIIVIAVVSMTIIISGALIAVICVLRRSEQIRKKHIEEHTKKTTIVPQLYKEANYKPNIGINVQENISYHEALPPKGKEIHSSYDEDLDNMELYSSFGTSVFTDTLPGLEKPGQSMEQQRIIKRSSLKHVLSDEQISGIHSLDDISEISKEDYNSDSGRGSSDPDSTRQSNLYYNEKSTHRFKPVLKSNIQDRFTDIQREDDSAYIPFGKKYYGFVDRPAISQNTNNYKNDIKTVRFDENGQFCVETSSFV</sequence>
<evidence type="ECO:0000256" key="9">
    <source>
        <dbReference type="ARBA" id="ARBA00023136"/>
    </source>
</evidence>
<evidence type="ECO:0000256" key="8">
    <source>
        <dbReference type="ARBA" id="ARBA00022989"/>
    </source>
</evidence>
<evidence type="ECO:0000256" key="6">
    <source>
        <dbReference type="ARBA" id="ARBA00022837"/>
    </source>
</evidence>
<evidence type="ECO:0000256" key="2">
    <source>
        <dbReference type="ARBA" id="ARBA00022475"/>
    </source>
</evidence>
<dbReference type="GO" id="GO:0016342">
    <property type="term" value="C:catenin complex"/>
    <property type="evidence" value="ECO:0007669"/>
    <property type="project" value="TreeGrafter"/>
</dbReference>
<evidence type="ECO:0000256" key="3">
    <source>
        <dbReference type="ARBA" id="ARBA00022692"/>
    </source>
</evidence>
<evidence type="ECO:0000313" key="16">
    <source>
        <dbReference type="EMBL" id="CAG2191663.1"/>
    </source>
</evidence>
<keyword evidence="7" id="KW-0130">Cell adhesion</keyword>
<feature type="region of interest" description="Disordered" evidence="13">
    <location>
        <begin position="1014"/>
        <end position="1034"/>
    </location>
</feature>
<dbReference type="AlphaFoldDB" id="A0A8S3QD00"/>
<evidence type="ECO:0000256" key="7">
    <source>
        <dbReference type="ARBA" id="ARBA00022889"/>
    </source>
</evidence>
<evidence type="ECO:0000256" key="5">
    <source>
        <dbReference type="ARBA" id="ARBA00022737"/>
    </source>
</evidence>
<organism evidence="16 17">
    <name type="scientific">Mytilus edulis</name>
    <name type="common">Blue mussel</name>
    <dbReference type="NCBI Taxonomy" id="6550"/>
    <lineage>
        <taxon>Eukaryota</taxon>
        <taxon>Metazoa</taxon>
        <taxon>Spiralia</taxon>
        <taxon>Lophotrochozoa</taxon>
        <taxon>Mollusca</taxon>
        <taxon>Bivalvia</taxon>
        <taxon>Autobranchia</taxon>
        <taxon>Pteriomorphia</taxon>
        <taxon>Mytilida</taxon>
        <taxon>Mytiloidea</taxon>
        <taxon>Mytilidae</taxon>
        <taxon>Mytilinae</taxon>
        <taxon>Mytilus</taxon>
    </lineage>
</organism>
<evidence type="ECO:0000256" key="10">
    <source>
        <dbReference type="ARBA" id="ARBA00023180"/>
    </source>
</evidence>
<dbReference type="InterPro" id="IPR020894">
    <property type="entry name" value="Cadherin_CS"/>
</dbReference>
<keyword evidence="8 14" id="KW-1133">Transmembrane helix</keyword>
<dbReference type="InterPro" id="IPR002126">
    <property type="entry name" value="Cadherin-like_dom"/>
</dbReference>
<accession>A0A8S3QD00</accession>
<keyword evidence="9 14" id="KW-0472">Membrane</keyword>
<dbReference type="Proteomes" id="UP000683360">
    <property type="component" value="Unassembled WGS sequence"/>
</dbReference>
<keyword evidence="6 12" id="KW-0106">Calcium</keyword>
<dbReference type="GO" id="GO:0005509">
    <property type="term" value="F:calcium ion binding"/>
    <property type="evidence" value="ECO:0007669"/>
    <property type="project" value="UniProtKB-UniRule"/>
</dbReference>
<dbReference type="FunFam" id="2.60.40.60:FF:000004">
    <property type="entry name" value="Protocadherin 1 gamma 2"/>
    <property type="match status" value="1"/>
</dbReference>
<dbReference type="PRINTS" id="PR00205">
    <property type="entry name" value="CADHERIN"/>
</dbReference>
<dbReference type="PROSITE" id="PS50268">
    <property type="entry name" value="CADHERIN_2"/>
    <property type="match status" value="7"/>
</dbReference>
<dbReference type="InterPro" id="IPR015919">
    <property type="entry name" value="Cadherin-like_sf"/>
</dbReference>
<evidence type="ECO:0000256" key="1">
    <source>
        <dbReference type="ARBA" id="ARBA00004251"/>
    </source>
</evidence>
<dbReference type="GO" id="GO:0045296">
    <property type="term" value="F:cadherin binding"/>
    <property type="evidence" value="ECO:0007669"/>
    <property type="project" value="TreeGrafter"/>
</dbReference>
<feature type="domain" description="Cadherin" evidence="15">
    <location>
        <begin position="537"/>
        <end position="640"/>
    </location>
</feature>
<dbReference type="PROSITE" id="PS00232">
    <property type="entry name" value="CADHERIN_1"/>
    <property type="match status" value="4"/>
</dbReference>
<feature type="compositionally biased region" description="Basic and acidic residues" evidence="13">
    <location>
        <begin position="1"/>
        <end position="10"/>
    </location>
</feature>
<dbReference type="Pfam" id="PF00028">
    <property type="entry name" value="Cadherin"/>
    <property type="match status" value="6"/>
</dbReference>
<feature type="domain" description="Cadherin" evidence="15">
    <location>
        <begin position="316"/>
        <end position="425"/>
    </location>
</feature>
<dbReference type="FunFam" id="2.60.40.60:FF:000005">
    <property type="entry name" value="Protocadherin 9"/>
    <property type="match status" value="1"/>
</dbReference>
<evidence type="ECO:0000256" key="14">
    <source>
        <dbReference type="SAM" id="Phobius"/>
    </source>
</evidence>
<evidence type="ECO:0000256" key="4">
    <source>
        <dbReference type="ARBA" id="ARBA00022729"/>
    </source>
</evidence>
<dbReference type="PANTHER" id="PTHR24027:SF438">
    <property type="entry name" value="CADHERIN 23"/>
    <property type="match status" value="1"/>
</dbReference>
<dbReference type="SUPFAM" id="SSF49313">
    <property type="entry name" value="Cadherin-like"/>
    <property type="match status" value="7"/>
</dbReference>
<dbReference type="SMART" id="SM00112">
    <property type="entry name" value="CA"/>
    <property type="match status" value="7"/>
</dbReference>
<keyword evidence="10" id="KW-0325">Glycoprotein</keyword>
<protein>
    <recommendedName>
        <fullName evidence="11">Protocadherin-20</fullName>
    </recommendedName>
</protein>
<feature type="compositionally biased region" description="Low complexity" evidence="13">
    <location>
        <begin position="1019"/>
        <end position="1028"/>
    </location>
</feature>
<dbReference type="InterPro" id="IPR013164">
    <property type="entry name" value="Cadherin_N"/>
</dbReference>
<keyword evidence="4" id="KW-0732">Signal</keyword>
<dbReference type="EMBL" id="CAJPWZ010000369">
    <property type="protein sequence ID" value="CAG2191663.1"/>
    <property type="molecule type" value="Genomic_DNA"/>
</dbReference>
<keyword evidence="5" id="KW-0677">Repeat</keyword>
<evidence type="ECO:0000256" key="12">
    <source>
        <dbReference type="PROSITE-ProRule" id="PRU00043"/>
    </source>
</evidence>
<feature type="domain" description="Cadherin" evidence="15">
    <location>
        <begin position="89"/>
        <end position="204"/>
    </location>
</feature>
<feature type="domain" description="Cadherin" evidence="15">
    <location>
        <begin position="205"/>
        <end position="315"/>
    </location>
</feature>
<dbReference type="FunFam" id="2.60.40.60:FF:000007">
    <property type="entry name" value="Protocadherin alpha 2"/>
    <property type="match status" value="1"/>
</dbReference>
<dbReference type="Gene3D" id="2.60.40.60">
    <property type="entry name" value="Cadherins"/>
    <property type="match status" value="7"/>
</dbReference>
<reference evidence="16" key="1">
    <citation type="submission" date="2021-03" db="EMBL/GenBank/DDBJ databases">
        <authorList>
            <person name="Bekaert M."/>
        </authorList>
    </citation>
    <scope>NUCLEOTIDE SEQUENCE</scope>
</reference>
<evidence type="ECO:0000259" key="15">
    <source>
        <dbReference type="PROSITE" id="PS50268"/>
    </source>
</evidence>
<keyword evidence="2" id="KW-1003">Cell membrane</keyword>
<comment type="caution">
    <text evidence="16">The sequence shown here is derived from an EMBL/GenBank/DDBJ whole genome shotgun (WGS) entry which is preliminary data.</text>
</comment>
<evidence type="ECO:0000313" key="17">
    <source>
        <dbReference type="Proteomes" id="UP000683360"/>
    </source>
</evidence>
<keyword evidence="3 14" id="KW-0812">Transmembrane</keyword>
<dbReference type="Pfam" id="PF08266">
    <property type="entry name" value="Cadherin_2"/>
    <property type="match status" value="1"/>
</dbReference>
<dbReference type="GO" id="GO:0016477">
    <property type="term" value="P:cell migration"/>
    <property type="evidence" value="ECO:0007669"/>
    <property type="project" value="TreeGrafter"/>
</dbReference>
<dbReference type="FunFam" id="2.60.40.60:FF:000092">
    <property type="entry name" value="Protocadherin 8"/>
    <property type="match status" value="1"/>
</dbReference>
<dbReference type="GO" id="GO:0007156">
    <property type="term" value="P:homophilic cell adhesion via plasma membrane adhesion molecules"/>
    <property type="evidence" value="ECO:0007669"/>
    <property type="project" value="InterPro"/>
</dbReference>
<dbReference type="FunFam" id="2.60.40.60:FF:000002">
    <property type="entry name" value="Protocadherin alpha 2"/>
    <property type="match status" value="1"/>
</dbReference>
<dbReference type="FunFam" id="2.60.40.60:FF:000020">
    <property type="entry name" value="Dachsous cadherin-related 1b"/>
    <property type="match status" value="1"/>
</dbReference>
<dbReference type="CDD" id="cd11304">
    <property type="entry name" value="Cadherin_repeat"/>
    <property type="match status" value="7"/>
</dbReference>
<name>A0A8S3QD00_MYTED</name>
<evidence type="ECO:0000256" key="13">
    <source>
        <dbReference type="SAM" id="MobiDB-lite"/>
    </source>
</evidence>
<evidence type="ECO:0000256" key="11">
    <source>
        <dbReference type="ARBA" id="ARBA00072296"/>
    </source>
</evidence>
<feature type="domain" description="Cadherin" evidence="15">
    <location>
        <begin position="432"/>
        <end position="536"/>
    </location>
</feature>
<feature type="transmembrane region" description="Helical" evidence="14">
    <location>
        <begin position="865"/>
        <end position="889"/>
    </location>
</feature>
<feature type="domain" description="Cadherin" evidence="15">
    <location>
        <begin position="749"/>
        <end position="855"/>
    </location>
</feature>
<proteinExistence type="predicted"/>
<keyword evidence="17" id="KW-1185">Reference proteome</keyword>
<feature type="compositionally biased region" description="Polar residues" evidence="13">
    <location>
        <begin position="20"/>
        <end position="48"/>
    </location>
</feature>
<dbReference type="OrthoDB" id="6252479at2759"/>
<feature type="domain" description="Cadherin" evidence="15">
    <location>
        <begin position="641"/>
        <end position="745"/>
    </location>
</feature>
<comment type="subcellular location">
    <subcellularLocation>
        <location evidence="1">Cell membrane</location>
        <topology evidence="1">Single-pass type I membrane protein</topology>
    </subcellularLocation>
</comment>
<dbReference type="PANTHER" id="PTHR24027">
    <property type="entry name" value="CADHERIN-23"/>
    <property type="match status" value="1"/>
</dbReference>
<gene>
    <name evidence="16" type="ORF">MEDL_6982</name>
</gene>
<feature type="region of interest" description="Disordered" evidence="13">
    <location>
        <begin position="1"/>
        <end position="55"/>
    </location>
</feature>
<dbReference type="GO" id="GO:0008013">
    <property type="term" value="F:beta-catenin binding"/>
    <property type="evidence" value="ECO:0007669"/>
    <property type="project" value="TreeGrafter"/>
</dbReference>